<dbReference type="AlphaFoldDB" id="A0AA39XUG0"/>
<dbReference type="InterPro" id="IPR000626">
    <property type="entry name" value="Ubiquitin-like_dom"/>
</dbReference>
<dbReference type="Pfam" id="PF00240">
    <property type="entry name" value="ubiquitin"/>
    <property type="match status" value="1"/>
</dbReference>
<accession>A0AA39XUG0</accession>
<dbReference type="SMART" id="SM00213">
    <property type="entry name" value="UBQ"/>
    <property type="match status" value="1"/>
</dbReference>
<comment type="caution">
    <text evidence="2">The sequence shown here is derived from an EMBL/GenBank/DDBJ whole genome shotgun (WGS) entry which is preliminary data.</text>
</comment>
<dbReference type="PROSITE" id="PS50053">
    <property type="entry name" value="UBIQUITIN_2"/>
    <property type="match status" value="1"/>
</dbReference>
<dbReference type="InterPro" id="IPR019956">
    <property type="entry name" value="Ubiquitin_dom"/>
</dbReference>
<organism evidence="2 3">
    <name type="scientific">Cercophora newfieldiana</name>
    <dbReference type="NCBI Taxonomy" id="92897"/>
    <lineage>
        <taxon>Eukaryota</taxon>
        <taxon>Fungi</taxon>
        <taxon>Dikarya</taxon>
        <taxon>Ascomycota</taxon>
        <taxon>Pezizomycotina</taxon>
        <taxon>Sordariomycetes</taxon>
        <taxon>Sordariomycetidae</taxon>
        <taxon>Sordariales</taxon>
        <taxon>Lasiosphaeriaceae</taxon>
        <taxon>Cercophora</taxon>
    </lineage>
</organism>
<dbReference type="PRINTS" id="PR00348">
    <property type="entry name" value="UBIQUITIN"/>
</dbReference>
<name>A0AA39XUG0_9PEZI</name>
<proteinExistence type="predicted"/>
<dbReference type="SUPFAM" id="SSF54236">
    <property type="entry name" value="Ubiquitin-like"/>
    <property type="match status" value="1"/>
</dbReference>
<dbReference type="InterPro" id="IPR029071">
    <property type="entry name" value="Ubiquitin-like_domsf"/>
</dbReference>
<feature type="domain" description="Ubiquitin-like" evidence="1">
    <location>
        <begin position="206"/>
        <end position="295"/>
    </location>
</feature>
<protein>
    <recommendedName>
        <fullName evidence="1">Ubiquitin-like domain-containing protein</fullName>
    </recommendedName>
</protein>
<sequence length="436" mass="49217">MAPPDDQKSCWELAQHLQISFHRSSRVADHPTRRPITSDTVLNRSSSLQLVPWKLSDGTTVYFIVLDFPRRNALKQLDGLAIQLQETYFSDYAFKVGINVQGHNVAGGDKRFFIYNEQSRKCHIAKSPPVWIDGMEVRPPSLGRPRLVRQFVASDSLERCIEQKEEVPEQSEQNMPGAIEVEVHAGFRVADDETLPSTAPDRDCGFTVFVMGLPEYCRYNGISCRINWPKTPISNLQSSDIVRDIKWRLAAIIGVGPDRQSLYYCSKLLETDRTLSDYDIQDGSTLYLLAKLRGGGFAPFKPQGLLTPIKIYRGGLIEQPCEPVPDGYRWGSVPVGKFTVYVIGPEIFREITGMPIPRNPTLKFMEFEARWAGSEDVDVEPGLAAESNDPDGFAFPIFPFPADRFRRGMADKPSSTGDGNVQGWLARLWQILRDWR</sequence>
<dbReference type="Proteomes" id="UP001174936">
    <property type="component" value="Unassembled WGS sequence"/>
</dbReference>
<dbReference type="EMBL" id="JAULSV010000007">
    <property type="protein sequence ID" value="KAK0639866.1"/>
    <property type="molecule type" value="Genomic_DNA"/>
</dbReference>
<dbReference type="CDD" id="cd17039">
    <property type="entry name" value="Ubl_ubiquitin_like"/>
    <property type="match status" value="1"/>
</dbReference>
<dbReference type="Gene3D" id="3.10.20.90">
    <property type="entry name" value="Phosphatidylinositol 3-kinase Catalytic Subunit, Chain A, domain 1"/>
    <property type="match status" value="1"/>
</dbReference>
<reference evidence="2" key="1">
    <citation type="submission" date="2023-06" db="EMBL/GenBank/DDBJ databases">
        <title>Genome-scale phylogeny and comparative genomics of the fungal order Sordariales.</title>
        <authorList>
            <consortium name="Lawrence Berkeley National Laboratory"/>
            <person name="Hensen N."/>
            <person name="Bonometti L."/>
            <person name="Westerberg I."/>
            <person name="Brannstrom I.O."/>
            <person name="Guillou S."/>
            <person name="Cros-Aarteil S."/>
            <person name="Calhoun S."/>
            <person name="Haridas S."/>
            <person name="Kuo A."/>
            <person name="Mondo S."/>
            <person name="Pangilinan J."/>
            <person name="Riley R."/>
            <person name="Labutti K."/>
            <person name="Andreopoulos B."/>
            <person name="Lipzen A."/>
            <person name="Chen C."/>
            <person name="Yanf M."/>
            <person name="Daum C."/>
            <person name="Ng V."/>
            <person name="Clum A."/>
            <person name="Steindorff A."/>
            <person name="Ohm R."/>
            <person name="Martin F."/>
            <person name="Silar P."/>
            <person name="Natvig D."/>
            <person name="Lalanne C."/>
            <person name="Gautier V."/>
            <person name="Ament-Velasquez S.L."/>
            <person name="Kruys A."/>
            <person name="Hutchinson M.I."/>
            <person name="Powell A.J."/>
            <person name="Barry K."/>
            <person name="Miller A.N."/>
            <person name="Grigoriev I.V."/>
            <person name="Debuchy R."/>
            <person name="Gladieux P."/>
            <person name="Thoren M.H."/>
            <person name="Johannesson H."/>
        </authorList>
    </citation>
    <scope>NUCLEOTIDE SEQUENCE</scope>
    <source>
        <strain evidence="2">SMH2532-1</strain>
    </source>
</reference>
<keyword evidence="3" id="KW-1185">Reference proteome</keyword>
<gene>
    <name evidence="2" type="ORF">B0T16DRAFT_248970</name>
</gene>
<evidence type="ECO:0000313" key="2">
    <source>
        <dbReference type="EMBL" id="KAK0639866.1"/>
    </source>
</evidence>
<evidence type="ECO:0000259" key="1">
    <source>
        <dbReference type="PROSITE" id="PS50053"/>
    </source>
</evidence>
<evidence type="ECO:0000313" key="3">
    <source>
        <dbReference type="Proteomes" id="UP001174936"/>
    </source>
</evidence>